<dbReference type="InterPro" id="IPR045851">
    <property type="entry name" value="AMP-bd_C_sf"/>
</dbReference>
<gene>
    <name evidence="10" type="ORF">HLB44_04995</name>
</gene>
<organism evidence="10 11">
    <name type="scientific">Pseudaquabacterium terrae</name>
    <dbReference type="NCBI Taxonomy" id="2732868"/>
    <lineage>
        <taxon>Bacteria</taxon>
        <taxon>Pseudomonadati</taxon>
        <taxon>Pseudomonadota</taxon>
        <taxon>Betaproteobacteria</taxon>
        <taxon>Burkholderiales</taxon>
        <taxon>Sphaerotilaceae</taxon>
        <taxon>Pseudaquabacterium</taxon>
    </lineage>
</organism>
<evidence type="ECO:0000256" key="4">
    <source>
        <dbReference type="ARBA" id="ARBA00023136"/>
    </source>
</evidence>
<evidence type="ECO:0000313" key="10">
    <source>
        <dbReference type="EMBL" id="NRF66335.1"/>
    </source>
</evidence>
<evidence type="ECO:0000256" key="5">
    <source>
        <dbReference type="ARBA" id="ARBA00026121"/>
    </source>
</evidence>
<feature type="domain" description="AMP-dependent synthetase/ligase" evidence="8">
    <location>
        <begin position="30"/>
        <end position="422"/>
    </location>
</feature>
<reference evidence="10 11" key="1">
    <citation type="submission" date="2020-05" db="EMBL/GenBank/DDBJ databases">
        <title>Aquincola sp. isolate from soil.</title>
        <authorList>
            <person name="Han J."/>
            <person name="Kim D.-U."/>
        </authorList>
    </citation>
    <scope>NUCLEOTIDE SEQUENCE [LARGE SCALE GENOMIC DNA]</scope>
    <source>
        <strain evidence="10 11">S2</strain>
    </source>
</reference>
<dbReference type="PANTHER" id="PTHR43767">
    <property type="entry name" value="LONG-CHAIN-FATTY-ACID--COA LIGASE"/>
    <property type="match status" value="1"/>
</dbReference>
<evidence type="ECO:0000256" key="6">
    <source>
        <dbReference type="ARBA" id="ARBA00039545"/>
    </source>
</evidence>
<keyword evidence="11" id="KW-1185">Reference proteome</keyword>
<dbReference type="InterPro" id="IPR020845">
    <property type="entry name" value="AMP-binding_CS"/>
</dbReference>
<evidence type="ECO:0000256" key="1">
    <source>
        <dbReference type="ARBA" id="ARBA00004170"/>
    </source>
</evidence>
<comment type="pathway">
    <text evidence="2">Lipid metabolism; fatty acid beta-oxidation.</text>
</comment>
<name>A0ABX2EB45_9BURK</name>
<dbReference type="Proteomes" id="UP000737171">
    <property type="component" value="Unassembled WGS sequence"/>
</dbReference>
<comment type="subcellular location">
    <subcellularLocation>
        <location evidence="1">Membrane</location>
        <topology evidence="1">Peripheral membrane protein</topology>
    </subcellularLocation>
</comment>
<protein>
    <recommendedName>
        <fullName evidence="6">Long-chain-fatty-acid--CoA ligase</fullName>
        <ecNumber evidence="5">6.2.1.3</ecNumber>
    </recommendedName>
    <alternativeName>
        <fullName evidence="7">Long-chain acyl-CoA synthetase</fullName>
    </alternativeName>
</protein>
<dbReference type="PANTHER" id="PTHR43767:SF8">
    <property type="entry name" value="LONG-CHAIN-FATTY-ACID--COA LIGASE"/>
    <property type="match status" value="1"/>
</dbReference>
<evidence type="ECO:0000313" key="11">
    <source>
        <dbReference type="Proteomes" id="UP000737171"/>
    </source>
</evidence>
<comment type="caution">
    <text evidence="10">The sequence shown here is derived from an EMBL/GenBank/DDBJ whole genome shotgun (WGS) entry which is preliminary data.</text>
</comment>
<evidence type="ECO:0000256" key="3">
    <source>
        <dbReference type="ARBA" id="ARBA00022598"/>
    </source>
</evidence>
<evidence type="ECO:0000259" key="9">
    <source>
        <dbReference type="Pfam" id="PF13193"/>
    </source>
</evidence>
<dbReference type="InterPro" id="IPR050237">
    <property type="entry name" value="ATP-dep_AMP-bd_enzyme"/>
</dbReference>
<proteinExistence type="predicted"/>
<dbReference type="InterPro" id="IPR000873">
    <property type="entry name" value="AMP-dep_synth/lig_dom"/>
</dbReference>
<dbReference type="RefSeq" id="WP_173121177.1">
    <property type="nucleotide sequence ID" value="NZ_JABRWJ010000001.1"/>
</dbReference>
<evidence type="ECO:0000256" key="7">
    <source>
        <dbReference type="ARBA" id="ARBA00042773"/>
    </source>
</evidence>
<dbReference type="EC" id="6.2.1.3" evidence="5"/>
<keyword evidence="3 10" id="KW-0436">Ligase</keyword>
<dbReference type="Gene3D" id="3.40.50.12780">
    <property type="entry name" value="N-terminal domain of ligase-like"/>
    <property type="match status" value="1"/>
</dbReference>
<evidence type="ECO:0000259" key="8">
    <source>
        <dbReference type="Pfam" id="PF00501"/>
    </source>
</evidence>
<keyword evidence="4" id="KW-0472">Membrane</keyword>
<dbReference type="NCBIfam" id="NF005463">
    <property type="entry name" value="PRK07059.1"/>
    <property type="match status" value="1"/>
</dbReference>
<dbReference type="Pfam" id="PF13193">
    <property type="entry name" value="AMP-binding_C"/>
    <property type="match status" value="1"/>
</dbReference>
<dbReference type="InterPro" id="IPR042099">
    <property type="entry name" value="ANL_N_sf"/>
</dbReference>
<dbReference type="EMBL" id="JABRWJ010000001">
    <property type="protein sequence ID" value="NRF66335.1"/>
    <property type="molecule type" value="Genomic_DNA"/>
</dbReference>
<feature type="domain" description="AMP-binding enzyme C-terminal" evidence="9">
    <location>
        <begin position="473"/>
        <end position="547"/>
    </location>
</feature>
<sequence>MEKIWLKQYPAGVPAEVKTDVYPSLVALVDESFRKYRDLSAYKFMGRSVSFGEVDEASRALAAYLQASGLERGDRVAVMMPNVPQYPIAVAAILRAGFVVVNVNPLYTPRELEHQLKDSGAKAIVIIENFASVLQQVIDNVPTKKVLLAAMGDSLGFVKGMIVNHVVRRVKKMVPAFSLPGAVRFNDAVAKGRRMRYTPPSVGPDDIAVLQYTGGTTGVSKGAVLLHRNLVANILQAEAWYQPALKKIPSGEQIVTVCALPLYHIFGFNTNMMLSLRMGGCNILIPNPRDIPAVLKELASQPFHSLPAVNTLFGALANHADFDKVDWSHLKISVGGGMAVTQGTARLWLEKTGCPICEGYGLSETSPSATCNPVDTTTYTGTIGLPMPSTELELLDDDGNEVPPGTPGEIAIRGPQVMAGYWQRPDETAKVMTADGYFRTGDIGVVDERGYFKIVDRKKDMILVSGFNVYPNEIEDVLSQMPGVLECAAVGVPDEKAGEAVKVVLVKKDGAVTEADVRAFCEANLTGYKRPKVIEFRTELPKTPVGKILRRELRDARR</sequence>
<dbReference type="CDD" id="cd05936">
    <property type="entry name" value="FC-FACS_FadD_like"/>
    <property type="match status" value="1"/>
</dbReference>
<accession>A0ABX2EB45</accession>
<dbReference type="Pfam" id="PF00501">
    <property type="entry name" value="AMP-binding"/>
    <property type="match status" value="1"/>
</dbReference>
<dbReference type="PROSITE" id="PS00455">
    <property type="entry name" value="AMP_BINDING"/>
    <property type="match status" value="1"/>
</dbReference>
<dbReference type="Gene3D" id="3.30.300.30">
    <property type="match status" value="1"/>
</dbReference>
<evidence type="ECO:0000256" key="2">
    <source>
        <dbReference type="ARBA" id="ARBA00005005"/>
    </source>
</evidence>
<dbReference type="InterPro" id="IPR025110">
    <property type="entry name" value="AMP-bd_C"/>
</dbReference>
<dbReference type="GO" id="GO:0004467">
    <property type="term" value="F:long-chain fatty acid-CoA ligase activity"/>
    <property type="evidence" value="ECO:0007669"/>
    <property type="project" value="UniProtKB-EC"/>
</dbReference>
<dbReference type="SUPFAM" id="SSF56801">
    <property type="entry name" value="Acetyl-CoA synthetase-like"/>
    <property type="match status" value="1"/>
</dbReference>